<evidence type="ECO:0008006" key="4">
    <source>
        <dbReference type="Google" id="ProtNLM"/>
    </source>
</evidence>
<comment type="caution">
    <text evidence="2">The sequence shown here is derived from an EMBL/GenBank/DDBJ whole genome shotgun (WGS) entry which is preliminary data.</text>
</comment>
<gene>
    <name evidence="2" type="ORF">GCM10022242_15670</name>
</gene>
<evidence type="ECO:0000256" key="1">
    <source>
        <dbReference type="SAM" id="MobiDB-lite"/>
    </source>
</evidence>
<evidence type="ECO:0000313" key="3">
    <source>
        <dbReference type="Proteomes" id="UP001501821"/>
    </source>
</evidence>
<dbReference type="Proteomes" id="UP001501821">
    <property type="component" value="Unassembled WGS sequence"/>
</dbReference>
<evidence type="ECO:0000313" key="2">
    <source>
        <dbReference type="EMBL" id="GAA3814356.1"/>
    </source>
</evidence>
<reference evidence="3" key="1">
    <citation type="journal article" date="2019" name="Int. J. Syst. Evol. Microbiol.">
        <title>The Global Catalogue of Microorganisms (GCM) 10K type strain sequencing project: providing services to taxonomists for standard genome sequencing and annotation.</title>
        <authorList>
            <consortium name="The Broad Institute Genomics Platform"/>
            <consortium name="The Broad Institute Genome Sequencing Center for Infectious Disease"/>
            <person name="Wu L."/>
            <person name="Ma J."/>
        </authorList>
    </citation>
    <scope>NUCLEOTIDE SEQUENCE [LARGE SCALE GENOMIC DNA]</scope>
    <source>
        <strain evidence="3">JCM 16953</strain>
    </source>
</reference>
<protein>
    <recommendedName>
        <fullName evidence="4">Mce-associated membrane protein</fullName>
    </recommendedName>
</protein>
<dbReference type="EMBL" id="BAABAH010000004">
    <property type="protein sequence ID" value="GAA3814356.1"/>
    <property type="molecule type" value="Genomic_DNA"/>
</dbReference>
<name>A0ABP7IBK4_9ACTN</name>
<dbReference type="RefSeq" id="WP_344774049.1">
    <property type="nucleotide sequence ID" value="NZ_BAABAH010000004.1"/>
</dbReference>
<sequence length="250" mass="26276">MRGSRVRLILLCAAAVVAVICLVAAGLVFFGRSAGDGLDLGDRYSSLRDDEVPASGTETDREAAMSAARTFVTRFNTYSPDMLDAQNHLPEYEAVSDLMTSKFATVFDKNVRYAELTVQKLGVTRSAKVFAVGVASEDSDSAEVLVAGTAELSYPYPDQLGQQTSDDKGSGDSKGAPQVSSGPQRFRYQVSLVKVGGRWLVDDLDDVDDGKPPFSQPVNGQTPGATPSGAPTPSGGSKKGKKSDGGGGQR</sequence>
<organism evidence="2 3">
    <name type="scientific">Nocardioides panacisoli</name>
    <dbReference type="NCBI Taxonomy" id="627624"/>
    <lineage>
        <taxon>Bacteria</taxon>
        <taxon>Bacillati</taxon>
        <taxon>Actinomycetota</taxon>
        <taxon>Actinomycetes</taxon>
        <taxon>Propionibacteriales</taxon>
        <taxon>Nocardioidaceae</taxon>
        <taxon>Nocardioides</taxon>
    </lineage>
</organism>
<feature type="compositionally biased region" description="Low complexity" evidence="1">
    <location>
        <begin position="220"/>
        <end position="236"/>
    </location>
</feature>
<keyword evidence="3" id="KW-1185">Reference proteome</keyword>
<feature type="region of interest" description="Disordered" evidence="1">
    <location>
        <begin position="202"/>
        <end position="250"/>
    </location>
</feature>
<accession>A0ABP7IBK4</accession>
<proteinExistence type="predicted"/>
<feature type="region of interest" description="Disordered" evidence="1">
    <location>
        <begin position="155"/>
        <end position="183"/>
    </location>
</feature>